<dbReference type="EMBL" id="FPBV01000027">
    <property type="protein sequence ID" value="SFV05540.1"/>
    <property type="molecule type" value="Genomic_DNA"/>
</dbReference>
<feature type="transmembrane region" description="Helical" evidence="5">
    <location>
        <begin position="49"/>
        <end position="67"/>
    </location>
</feature>
<dbReference type="OrthoDB" id="80306at2"/>
<dbReference type="Pfam" id="PF04284">
    <property type="entry name" value="DUF441"/>
    <property type="match status" value="1"/>
</dbReference>
<keyword evidence="2 5" id="KW-0812">Transmembrane</keyword>
<dbReference type="eggNOG" id="COG2707">
    <property type="taxonomic scope" value="Bacteria"/>
</dbReference>
<evidence type="ECO:0000256" key="4">
    <source>
        <dbReference type="ARBA" id="ARBA00023136"/>
    </source>
</evidence>
<feature type="transmembrane region" description="Helical" evidence="5">
    <location>
        <begin position="6"/>
        <end position="37"/>
    </location>
</feature>
<gene>
    <name evidence="6" type="ORF">SAMN05421543_1276</name>
</gene>
<dbReference type="HAMAP" id="MF_01874">
    <property type="entry name" value="UPF0756"/>
    <property type="match status" value="1"/>
</dbReference>
<dbReference type="RefSeq" id="WP_074956023.1">
    <property type="nucleotide sequence ID" value="NZ_FPBV01000027.1"/>
</dbReference>
<feature type="transmembrane region" description="Helical" evidence="5">
    <location>
        <begin position="79"/>
        <end position="99"/>
    </location>
</feature>
<dbReference type="AlphaFoldDB" id="A0A1I7L756"/>
<dbReference type="PANTHER" id="PTHR38452:SF1">
    <property type="entry name" value="UPF0756 MEMBRANE PROTEIN YEAL"/>
    <property type="match status" value="1"/>
</dbReference>
<proteinExistence type="inferred from homology"/>
<reference evidence="7" key="1">
    <citation type="submission" date="2016-10" db="EMBL/GenBank/DDBJ databases">
        <authorList>
            <person name="Varghese N."/>
        </authorList>
    </citation>
    <scope>NUCLEOTIDE SEQUENCE [LARGE SCALE GENOMIC DNA]</scope>
    <source>
        <strain evidence="7">DSM 17980</strain>
    </source>
</reference>
<organism evidence="6 7">
    <name type="scientific">Alicyclobacillus macrosporangiidus</name>
    <dbReference type="NCBI Taxonomy" id="392015"/>
    <lineage>
        <taxon>Bacteria</taxon>
        <taxon>Bacillati</taxon>
        <taxon>Bacillota</taxon>
        <taxon>Bacilli</taxon>
        <taxon>Bacillales</taxon>
        <taxon>Alicyclobacillaceae</taxon>
        <taxon>Alicyclobacillus</taxon>
    </lineage>
</organism>
<sequence>MFTPEILLIVFILVGVLGRATIVSVAASLLLIVRMLSLDRWFPMLERRSLELGLLFLMISILVPLASGRIDARDMMRTIFSPLGLITVCAGVFATVINAQGLELLKAYPPLLISVVVGSVIGIALFGGMPVGPLMATAIAALCIQVYDRFQ</sequence>
<evidence type="ECO:0000313" key="7">
    <source>
        <dbReference type="Proteomes" id="UP000183508"/>
    </source>
</evidence>
<comment type="subcellular location">
    <subcellularLocation>
        <location evidence="5">Cell membrane</location>
        <topology evidence="5">Multi-pass membrane protein</topology>
    </subcellularLocation>
</comment>
<dbReference type="PANTHER" id="PTHR38452">
    <property type="entry name" value="UPF0756 MEMBRANE PROTEIN YEAL"/>
    <property type="match status" value="1"/>
</dbReference>
<protein>
    <recommendedName>
        <fullName evidence="5">UPF0756 membrane protein SAMN05421543_1276</fullName>
    </recommendedName>
</protein>
<name>A0A1I7L756_9BACL</name>
<dbReference type="Proteomes" id="UP000183508">
    <property type="component" value="Unassembled WGS sequence"/>
</dbReference>
<feature type="transmembrane region" description="Helical" evidence="5">
    <location>
        <begin position="111"/>
        <end position="128"/>
    </location>
</feature>
<comment type="similarity">
    <text evidence="5">Belongs to the UPF0756 family.</text>
</comment>
<accession>A0A1I7L756</accession>
<evidence type="ECO:0000256" key="5">
    <source>
        <dbReference type="HAMAP-Rule" id="MF_01874"/>
    </source>
</evidence>
<dbReference type="GO" id="GO:0005886">
    <property type="term" value="C:plasma membrane"/>
    <property type="evidence" value="ECO:0007669"/>
    <property type="project" value="UniProtKB-SubCell"/>
</dbReference>
<evidence type="ECO:0000256" key="2">
    <source>
        <dbReference type="ARBA" id="ARBA00022692"/>
    </source>
</evidence>
<dbReference type="STRING" id="392015.SAMN05421543_1276"/>
<evidence type="ECO:0000313" key="6">
    <source>
        <dbReference type="EMBL" id="SFV05540.1"/>
    </source>
</evidence>
<keyword evidence="3 5" id="KW-1133">Transmembrane helix</keyword>
<keyword evidence="4 5" id="KW-0472">Membrane</keyword>
<dbReference type="InterPro" id="IPR007382">
    <property type="entry name" value="UPF0756_TM"/>
</dbReference>
<keyword evidence="1 5" id="KW-1003">Cell membrane</keyword>
<evidence type="ECO:0000256" key="1">
    <source>
        <dbReference type="ARBA" id="ARBA00022475"/>
    </source>
</evidence>
<keyword evidence="7" id="KW-1185">Reference proteome</keyword>
<evidence type="ECO:0000256" key="3">
    <source>
        <dbReference type="ARBA" id="ARBA00022989"/>
    </source>
</evidence>